<dbReference type="Proteomes" id="UP000001292">
    <property type="component" value="Unassembled WGS sequence"/>
</dbReference>
<proteinExistence type="predicted"/>
<evidence type="ECO:0000313" key="2">
    <source>
        <dbReference type="Proteomes" id="UP000001292"/>
    </source>
</evidence>
<protein>
    <submittedName>
        <fullName evidence="1">GM18733</fullName>
    </submittedName>
</protein>
<dbReference type="STRING" id="7238.B4IMW7"/>
<dbReference type="HOGENOM" id="CLU_2161003_0_0_1"/>
<keyword evidence="2" id="KW-1185">Reference proteome</keyword>
<dbReference type="EMBL" id="CH481236">
    <property type="protein sequence ID" value="EDW52798.1"/>
    <property type="molecule type" value="Genomic_DNA"/>
</dbReference>
<name>B4IMW7_DROSE</name>
<gene>
    <name evidence="1" type="primary">Dsec\GM18733</name>
    <name evidence="1" type="ORF">Dsec_GM18733</name>
</gene>
<accession>B4IMW7</accession>
<dbReference type="AlphaFoldDB" id="B4IMW7"/>
<sequence>MLEPPKFIENDCYNGSRTFTWLADMVGLSVDLVSLHKTSTPWFLRPLLPYRYLSKRVCARVRVYTRVVCQSYGIKAAEQISLSLRTMHFLKDRAGISFREICKTYLATGGK</sequence>
<organism evidence="2">
    <name type="scientific">Drosophila sechellia</name>
    <name type="common">Fruit fly</name>
    <dbReference type="NCBI Taxonomy" id="7238"/>
    <lineage>
        <taxon>Eukaryota</taxon>
        <taxon>Metazoa</taxon>
        <taxon>Ecdysozoa</taxon>
        <taxon>Arthropoda</taxon>
        <taxon>Hexapoda</taxon>
        <taxon>Insecta</taxon>
        <taxon>Pterygota</taxon>
        <taxon>Neoptera</taxon>
        <taxon>Endopterygota</taxon>
        <taxon>Diptera</taxon>
        <taxon>Brachycera</taxon>
        <taxon>Muscomorpha</taxon>
        <taxon>Ephydroidea</taxon>
        <taxon>Drosophilidae</taxon>
        <taxon>Drosophila</taxon>
        <taxon>Sophophora</taxon>
    </lineage>
</organism>
<evidence type="ECO:0000313" key="1">
    <source>
        <dbReference type="EMBL" id="EDW52798.1"/>
    </source>
</evidence>
<reference evidence="1 2" key="1">
    <citation type="journal article" date="2007" name="Nature">
        <title>Evolution of genes and genomes on the Drosophila phylogeny.</title>
        <authorList>
            <consortium name="Drosophila 12 Genomes Consortium"/>
            <person name="Clark A.G."/>
            <person name="Eisen M.B."/>
            <person name="Smith D.R."/>
            <person name="Bergman C.M."/>
            <person name="Oliver B."/>
            <person name="Markow T.A."/>
            <person name="Kaufman T.C."/>
            <person name="Kellis M."/>
            <person name="Gelbart W."/>
            <person name="Iyer V.N."/>
            <person name="Pollard D.A."/>
            <person name="Sackton T.B."/>
            <person name="Larracuente A.M."/>
            <person name="Singh N.D."/>
            <person name="Abad J.P."/>
            <person name="Abt D.N."/>
            <person name="Adryan B."/>
            <person name="Aguade M."/>
            <person name="Akashi H."/>
            <person name="Anderson W.W."/>
            <person name="Aquadro C.F."/>
            <person name="Ardell D.H."/>
            <person name="Arguello R."/>
            <person name="Artieri C.G."/>
            <person name="Barbash D.A."/>
            <person name="Barker D."/>
            <person name="Barsanti P."/>
            <person name="Batterham P."/>
            <person name="Batzoglou S."/>
            <person name="Begun D."/>
            <person name="Bhutkar A."/>
            <person name="Blanco E."/>
            <person name="Bosak S.A."/>
            <person name="Bradley R.K."/>
            <person name="Brand A.D."/>
            <person name="Brent M.R."/>
            <person name="Brooks A.N."/>
            <person name="Brown R.H."/>
            <person name="Butlin R.K."/>
            <person name="Caggese C."/>
            <person name="Calvi B.R."/>
            <person name="Bernardo de Carvalho A."/>
            <person name="Caspi A."/>
            <person name="Castrezana S."/>
            <person name="Celniker S.E."/>
            <person name="Chang J.L."/>
            <person name="Chapple C."/>
            <person name="Chatterji S."/>
            <person name="Chinwalla A."/>
            <person name="Civetta A."/>
            <person name="Clifton S.W."/>
            <person name="Comeron J.M."/>
            <person name="Costello J.C."/>
            <person name="Coyne J.A."/>
            <person name="Daub J."/>
            <person name="David R.G."/>
            <person name="Delcher A.L."/>
            <person name="Delehaunty K."/>
            <person name="Do C.B."/>
            <person name="Ebling H."/>
            <person name="Edwards K."/>
            <person name="Eickbush T."/>
            <person name="Evans J.D."/>
            <person name="Filipski A."/>
            <person name="Findeiss S."/>
            <person name="Freyhult E."/>
            <person name="Fulton L."/>
            <person name="Fulton R."/>
            <person name="Garcia A.C."/>
            <person name="Gardiner A."/>
            <person name="Garfield D.A."/>
            <person name="Garvin B.E."/>
            <person name="Gibson G."/>
            <person name="Gilbert D."/>
            <person name="Gnerre S."/>
            <person name="Godfrey J."/>
            <person name="Good R."/>
            <person name="Gotea V."/>
            <person name="Gravely B."/>
            <person name="Greenberg A.J."/>
            <person name="Griffiths-Jones S."/>
            <person name="Gross S."/>
            <person name="Guigo R."/>
            <person name="Gustafson E.A."/>
            <person name="Haerty W."/>
            <person name="Hahn M.W."/>
            <person name="Halligan D.L."/>
            <person name="Halpern A.L."/>
            <person name="Halter G.M."/>
            <person name="Han M.V."/>
            <person name="Heger A."/>
            <person name="Hillier L."/>
            <person name="Hinrichs A.S."/>
            <person name="Holmes I."/>
            <person name="Hoskins R.A."/>
            <person name="Hubisz M.J."/>
            <person name="Hultmark D."/>
            <person name="Huntley M.A."/>
            <person name="Jaffe D.B."/>
            <person name="Jagadeeshan S."/>
            <person name="Jeck W.R."/>
            <person name="Johnson J."/>
            <person name="Jones C.D."/>
            <person name="Jordan W.C."/>
            <person name="Karpen G.H."/>
            <person name="Kataoka E."/>
            <person name="Keightley P.D."/>
            <person name="Kheradpour P."/>
            <person name="Kirkness E.F."/>
            <person name="Koerich L.B."/>
            <person name="Kristiansen K."/>
            <person name="Kudrna D."/>
            <person name="Kulathinal R.J."/>
            <person name="Kumar S."/>
            <person name="Kwok R."/>
            <person name="Lander E."/>
            <person name="Langley C.H."/>
            <person name="Lapoint R."/>
            <person name="Lazzaro B.P."/>
            <person name="Lee S.J."/>
            <person name="Levesque L."/>
            <person name="Li R."/>
            <person name="Lin C.F."/>
            <person name="Lin M.F."/>
            <person name="Lindblad-Toh K."/>
            <person name="Llopart A."/>
            <person name="Long M."/>
            <person name="Low L."/>
            <person name="Lozovsky E."/>
            <person name="Lu J."/>
            <person name="Luo M."/>
            <person name="Machado C.A."/>
            <person name="Makalowski W."/>
            <person name="Marzo M."/>
            <person name="Matsuda M."/>
            <person name="Matzkin L."/>
            <person name="McAllister B."/>
            <person name="McBride C.S."/>
            <person name="McKernan B."/>
            <person name="McKernan K."/>
            <person name="Mendez-Lago M."/>
            <person name="Minx P."/>
            <person name="Mollenhauer M.U."/>
            <person name="Montooth K."/>
            <person name="Mount S.M."/>
            <person name="Mu X."/>
            <person name="Myers E."/>
            <person name="Negre B."/>
            <person name="Newfeld S."/>
            <person name="Nielsen R."/>
            <person name="Noor M.A."/>
            <person name="O'Grady P."/>
            <person name="Pachter L."/>
            <person name="Papaceit M."/>
            <person name="Parisi M.J."/>
            <person name="Parisi M."/>
            <person name="Parts L."/>
            <person name="Pedersen J.S."/>
            <person name="Pesole G."/>
            <person name="Phillippy A.M."/>
            <person name="Ponting C.P."/>
            <person name="Pop M."/>
            <person name="Porcelli D."/>
            <person name="Powell J.R."/>
            <person name="Prohaska S."/>
            <person name="Pruitt K."/>
            <person name="Puig M."/>
            <person name="Quesneville H."/>
            <person name="Ram K.R."/>
            <person name="Rand D."/>
            <person name="Rasmussen M.D."/>
            <person name="Reed L.K."/>
            <person name="Reenan R."/>
            <person name="Reily A."/>
            <person name="Remington K.A."/>
            <person name="Rieger T.T."/>
            <person name="Ritchie M.G."/>
            <person name="Robin C."/>
            <person name="Rogers Y.H."/>
            <person name="Rohde C."/>
            <person name="Rozas J."/>
            <person name="Rubenfield M.J."/>
            <person name="Ruiz A."/>
            <person name="Russo S."/>
            <person name="Salzberg S.L."/>
            <person name="Sanchez-Gracia A."/>
            <person name="Saranga D.J."/>
            <person name="Sato H."/>
            <person name="Schaeffer S.W."/>
            <person name="Schatz M.C."/>
            <person name="Schlenke T."/>
            <person name="Schwartz R."/>
            <person name="Segarra C."/>
            <person name="Singh R.S."/>
            <person name="Sirot L."/>
            <person name="Sirota M."/>
            <person name="Sisneros N.B."/>
            <person name="Smith C.D."/>
            <person name="Smith T.F."/>
            <person name="Spieth J."/>
            <person name="Stage D.E."/>
            <person name="Stark A."/>
            <person name="Stephan W."/>
            <person name="Strausberg R.L."/>
            <person name="Strempel S."/>
            <person name="Sturgill D."/>
            <person name="Sutton G."/>
            <person name="Sutton G.G."/>
            <person name="Tao W."/>
            <person name="Teichmann S."/>
            <person name="Tobari Y.N."/>
            <person name="Tomimura Y."/>
            <person name="Tsolas J.M."/>
            <person name="Valente V.L."/>
            <person name="Venter E."/>
            <person name="Venter J.C."/>
            <person name="Vicario S."/>
            <person name="Vieira F.G."/>
            <person name="Vilella A.J."/>
            <person name="Villasante A."/>
            <person name="Walenz B."/>
            <person name="Wang J."/>
            <person name="Wasserman M."/>
            <person name="Watts T."/>
            <person name="Wilson D."/>
            <person name="Wilson R.K."/>
            <person name="Wing R.A."/>
            <person name="Wolfner M.F."/>
            <person name="Wong A."/>
            <person name="Wong G.K."/>
            <person name="Wu C.I."/>
            <person name="Wu G."/>
            <person name="Yamamoto D."/>
            <person name="Yang H.P."/>
            <person name="Yang S.P."/>
            <person name="Yorke J.A."/>
            <person name="Yoshida K."/>
            <person name="Zdobnov E."/>
            <person name="Zhang P."/>
            <person name="Zhang Y."/>
            <person name="Zimin A.V."/>
            <person name="Baldwin J."/>
            <person name="Abdouelleil A."/>
            <person name="Abdulkadir J."/>
            <person name="Abebe A."/>
            <person name="Abera B."/>
            <person name="Abreu J."/>
            <person name="Acer S.C."/>
            <person name="Aftuck L."/>
            <person name="Alexander A."/>
            <person name="An P."/>
            <person name="Anderson E."/>
            <person name="Anderson S."/>
            <person name="Arachi H."/>
            <person name="Azer M."/>
            <person name="Bachantsang P."/>
            <person name="Barry A."/>
            <person name="Bayul T."/>
            <person name="Berlin A."/>
            <person name="Bessette D."/>
            <person name="Bloom T."/>
            <person name="Blye J."/>
            <person name="Boguslavskiy L."/>
            <person name="Bonnet C."/>
            <person name="Boukhgalter B."/>
            <person name="Bourzgui I."/>
            <person name="Brown A."/>
            <person name="Cahill P."/>
            <person name="Channer S."/>
            <person name="Cheshatsang Y."/>
            <person name="Chuda L."/>
            <person name="Citroen M."/>
            <person name="Collymore A."/>
            <person name="Cooke P."/>
            <person name="Costello M."/>
            <person name="D'Aco K."/>
            <person name="Daza R."/>
            <person name="De Haan G."/>
            <person name="DeGray S."/>
            <person name="DeMaso C."/>
            <person name="Dhargay N."/>
            <person name="Dooley K."/>
            <person name="Dooley E."/>
            <person name="Doricent M."/>
            <person name="Dorje P."/>
            <person name="Dorjee K."/>
            <person name="Dupes A."/>
            <person name="Elong R."/>
            <person name="Falk J."/>
            <person name="Farina A."/>
            <person name="Faro S."/>
            <person name="Ferguson D."/>
            <person name="Fisher S."/>
            <person name="Foley C.D."/>
            <person name="Franke A."/>
            <person name="Friedrich D."/>
            <person name="Gadbois L."/>
            <person name="Gearin G."/>
            <person name="Gearin C.R."/>
            <person name="Giannoukos G."/>
            <person name="Goode T."/>
            <person name="Graham J."/>
            <person name="Grandbois E."/>
            <person name="Grewal S."/>
            <person name="Gyaltsen K."/>
            <person name="Hafez N."/>
            <person name="Hagos B."/>
            <person name="Hall J."/>
            <person name="Henson C."/>
            <person name="Hollinger A."/>
            <person name="Honan T."/>
            <person name="Huard M.D."/>
            <person name="Hughes L."/>
            <person name="Hurhula B."/>
            <person name="Husby M.E."/>
            <person name="Kamat A."/>
            <person name="Kanga B."/>
            <person name="Kashin S."/>
            <person name="Khazanovich D."/>
            <person name="Kisner P."/>
            <person name="Lance K."/>
            <person name="Lara M."/>
            <person name="Lee W."/>
            <person name="Lennon N."/>
            <person name="Letendre F."/>
            <person name="LeVine R."/>
            <person name="Lipovsky A."/>
            <person name="Liu X."/>
            <person name="Liu J."/>
            <person name="Liu S."/>
            <person name="Lokyitsang T."/>
            <person name="Lokyitsang Y."/>
            <person name="Lubonja R."/>
            <person name="Lui A."/>
            <person name="MacDonald P."/>
            <person name="Magnisalis V."/>
            <person name="Maru K."/>
            <person name="Matthews C."/>
            <person name="McCusker W."/>
            <person name="McDonough S."/>
            <person name="Mehta T."/>
            <person name="Meldrim J."/>
            <person name="Meneus L."/>
            <person name="Mihai O."/>
            <person name="Mihalev A."/>
            <person name="Mihova T."/>
            <person name="Mittelman R."/>
            <person name="Mlenga V."/>
            <person name="Montmayeur A."/>
            <person name="Mulrain L."/>
            <person name="Navidi A."/>
            <person name="Naylor J."/>
            <person name="Negash T."/>
            <person name="Nguyen T."/>
            <person name="Nguyen N."/>
            <person name="Nicol R."/>
            <person name="Norbu C."/>
            <person name="Norbu N."/>
            <person name="Novod N."/>
            <person name="O'Neill B."/>
            <person name="Osman S."/>
            <person name="Markiewicz E."/>
            <person name="Oyono O.L."/>
            <person name="Patti C."/>
            <person name="Phunkhang P."/>
            <person name="Pierre F."/>
            <person name="Priest M."/>
            <person name="Raghuraman S."/>
            <person name="Rege F."/>
            <person name="Reyes R."/>
            <person name="Rise C."/>
            <person name="Rogov P."/>
            <person name="Ross K."/>
            <person name="Ryan E."/>
            <person name="Settipalli S."/>
            <person name="Shea T."/>
            <person name="Sherpa N."/>
            <person name="Shi L."/>
            <person name="Shih D."/>
            <person name="Sparrow T."/>
            <person name="Spaulding J."/>
            <person name="Stalker J."/>
            <person name="Stange-Thomann N."/>
            <person name="Stavropoulos S."/>
            <person name="Stone C."/>
            <person name="Strader C."/>
            <person name="Tesfaye S."/>
            <person name="Thomson T."/>
            <person name="Thoulutsang Y."/>
            <person name="Thoulutsang D."/>
            <person name="Topham K."/>
            <person name="Topping I."/>
            <person name="Tsamla T."/>
            <person name="Vassiliev H."/>
            <person name="Vo A."/>
            <person name="Wangchuk T."/>
            <person name="Wangdi T."/>
            <person name="Weiand M."/>
            <person name="Wilkinson J."/>
            <person name="Wilson A."/>
            <person name="Yadav S."/>
            <person name="Young G."/>
            <person name="Yu Q."/>
            <person name="Zembek L."/>
            <person name="Zhong D."/>
            <person name="Zimmer A."/>
            <person name="Zwirko Z."/>
            <person name="Jaffe D.B."/>
            <person name="Alvarez P."/>
            <person name="Brockman W."/>
            <person name="Butler J."/>
            <person name="Chin C."/>
            <person name="Gnerre S."/>
            <person name="Grabherr M."/>
            <person name="Kleber M."/>
            <person name="Mauceli E."/>
            <person name="MacCallum I."/>
        </authorList>
    </citation>
    <scope>NUCLEOTIDE SEQUENCE [LARGE SCALE GENOMIC DNA]</scope>
    <source>
        <strain evidence="2">Rob3c / Tucson 14021-0248.25</strain>
    </source>
</reference>